<dbReference type="InterPro" id="IPR009081">
    <property type="entry name" value="PP-bd_ACP"/>
</dbReference>
<comment type="caution">
    <text evidence="4">The sequence shown here is derived from an EMBL/GenBank/DDBJ whole genome shotgun (WGS) entry which is preliminary data.</text>
</comment>
<dbReference type="Pfam" id="PF00550">
    <property type="entry name" value="PP-binding"/>
    <property type="match status" value="1"/>
</dbReference>
<protein>
    <submittedName>
        <fullName evidence="4">Amino acid adenylation domain-containing protein</fullName>
    </submittedName>
</protein>
<gene>
    <name evidence="4" type="ORF">J2W69_004062</name>
</gene>
<dbReference type="Pfam" id="PF00501">
    <property type="entry name" value="AMP-binding"/>
    <property type="match status" value="1"/>
</dbReference>
<dbReference type="InterPro" id="IPR010071">
    <property type="entry name" value="AA_adenyl_dom"/>
</dbReference>
<accession>A0ABU1W532</accession>
<evidence type="ECO:0000256" key="2">
    <source>
        <dbReference type="ARBA" id="ARBA00022553"/>
    </source>
</evidence>
<dbReference type="Pfam" id="PF00975">
    <property type="entry name" value="Thioesterase"/>
    <property type="match status" value="1"/>
</dbReference>
<dbReference type="PROSITE" id="PS50075">
    <property type="entry name" value="CARRIER"/>
    <property type="match status" value="1"/>
</dbReference>
<dbReference type="Gene3D" id="1.10.1200.10">
    <property type="entry name" value="ACP-like"/>
    <property type="match status" value="1"/>
</dbReference>
<dbReference type="PROSITE" id="PS00012">
    <property type="entry name" value="PHOSPHOPANTETHEINE"/>
    <property type="match status" value="1"/>
</dbReference>
<dbReference type="InterPro" id="IPR020845">
    <property type="entry name" value="AMP-binding_CS"/>
</dbReference>
<dbReference type="NCBIfam" id="TIGR01733">
    <property type="entry name" value="AA-adenyl-dom"/>
    <property type="match status" value="1"/>
</dbReference>
<dbReference type="Gene3D" id="3.40.50.1820">
    <property type="entry name" value="alpha/beta hydrolase"/>
    <property type="match status" value="1"/>
</dbReference>
<dbReference type="InterPro" id="IPR020802">
    <property type="entry name" value="TesA-like"/>
</dbReference>
<dbReference type="InterPro" id="IPR006162">
    <property type="entry name" value="Ppantetheine_attach_site"/>
</dbReference>
<sequence length="839" mass="92933">DMLSKQEREHLLQLGEMNTSKPLPDECIHQLFERQVVKMPDAVAVVCGGDSLSYGELNQKANQLAHYLRKKGVQPNTLVGICIERSVSMIVGLLGILKAGGAYVPLDPGYPQERLAFMVADSGIRLLVTHSSLSQVVPNECEAVLVDDEQLFSEMAVDDLAPALDNKSLAYVIYTSGSTGKPKGVLTPHQGVVRFVFEPEFMTINANSRVSQTATVNFDASVLEIWGALLNGAALVLYPHRYIDLSQLNQYVDEYRIDVLWLTCGLFEQWLATKPKHPHVKWLLTGGDVLAPEVFKEALAQFAQARILNCYGPSENSSYTTTYEIVADSVIPGKPVPIGKAVSQTSCYVFDSEGRLCPVGIPGELYVGGAGLSYGYLNRPELTEERFVANPYRQGEKLYRTGDLVRLLSDSNLEFIDRVDNQVKVRGFRIELTEIEHQLYRLERIQDAVVLARSDDGRREKQLVAYIVGDWSEVTNPGAFCQAQLRGSLPGYMIPQIYVVLDQLPLGPNGKVDRKALPAPDFSEWQGQYVAPQSELEKALCAIWAHVMNIEESKISVTADFFELGGHSLLSVALITKIRQSLSLPLHIKHIFQHKTIKALALAITDGNLDMAVDTLELVGEYVKGAFVYAVPAAASMAKDFLFVAKELNAKGYNLKVFNHQGVLDSSPYFRSIEDNALVWSKHLLEQHGEGPIVLVGHSYGGALALAIAKLLCDQGLEVKLCLLDVYFGQSSGKYEMNIVAEDSTSDAVLQQHLMPFAHRVKVVFEQQATLFDEYQPETENRFKPLCLIAEQTPVDTERYLMYLSSIFDNGVDAYWVRGDHFSMLKGEGAAAIAGFIVK</sequence>
<dbReference type="PANTHER" id="PTHR45527:SF1">
    <property type="entry name" value="FATTY ACID SYNTHASE"/>
    <property type="match status" value="1"/>
</dbReference>
<evidence type="ECO:0000256" key="1">
    <source>
        <dbReference type="ARBA" id="ARBA00022450"/>
    </source>
</evidence>
<dbReference type="SUPFAM" id="SSF53474">
    <property type="entry name" value="alpha/beta-Hydrolases"/>
    <property type="match status" value="1"/>
</dbReference>
<evidence type="ECO:0000313" key="5">
    <source>
        <dbReference type="Proteomes" id="UP001257909"/>
    </source>
</evidence>
<dbReference type="PROSITE" id="PS00455">
    <property type="entry name" value="AMP_BINDING"/>
    <property type="match status" value="1"/>
</dbReference>
<feature type="non-terminal residue" evidence="4">
    <location>
        <position position="1"/>
    </location>
</feature>
<dbReference type="SUPFAM" id="SSF56801">
    <property type="entry name" value="Acetyl-CoA synthetase-like"/>
    <property type="match status" value="1"/>
</dbReference>
<dbReference type="CDD" id="cd12117">
    <property type="entry name" value="A_NRPS_Srf_like"/>
    <property type="match status" value="1"/>
</dbReference>
<keyword evidence="5" id="KW-1185">Reference proteome</keyword>
<keyword evidence="1" id="KW-0596">Phosphopantetheine</keyword>
<dbReference type="SMART" id="SM00824">
    <property type="entry name" value="PKS_TE"/>
    <property type="match status" value="1"/>
</dbReference>
<feature type="domain" description="Carrier" evidence="3">
    <location>
        <begin position="531"/>
        <end position="608"/>
    </location>
</feature>
<name>A0ABU1W532_9GAMM</name>
<dbReference type="EMBL" id="JAVDWR010000032">
    <property type="protein sequence ID" value="MDR7123079.1"/>
    <property type="molecule type" value="Genomic_DNA"/>
</dbReference>
<organism evidence="4 5">
    <name type="scientific">Rheinheimera soli</name>
    <dbReference type="NCBI Taxonomy" id="443616"/>
    <lineage>
        <taxon>Bacteria</taxon>
        <taxon>Pseudomonadati</taxon>
        <taxon>Pseudomonadota</taxon>
        <taxon>Gammaproteobacteria</taxon>
        <taxon>Chromatiales</taxon>
        <taxon>Chromatiaceae</taxon>
        <taxon>Rheinheimera</taxon>
    </lineage>
</organism>
<evidence type="ECO:0000259" key="3">
    <source>
        <dbReference type="PROSITE" id="PS50075"/>
    </source>
</evidence>
<keyword evidence="2" id="KW-0597">Phosphoprotein</keyword>
<dbReference type="SMART" id="SM00823">
    <property type="entry name" value="PKS_PP"/>
    <property type="match status" value="1"/>
</dbReference>
<dbReference type="Gene3D" id="3.30.300.30">
    <property type="match status" value="1"/>
</dbReference>
<reference evidence="4 5" key="1">
    <citation type="submission" date="2023-07" db="EMBL/GenBank/DDBJ databases">
        <title>Sorghum-associated microbial communities from plants grown in Nebraska, USA.</title>
        <authorList>
            <person name="Schachtman D."/>
        </authorList>
    </citation>
    <scope>NUCLEOTIDE SEQUENCE [LARGE SCALE GENOMIC DNA]</scope>
    <source>
        <strain evidence="4 5">4138</strain>
    </source>
</reference>
<dbReference type="InterPro" id="IPR020806">
    <property type="entry name" value="PKS_PP-bd"/>
</dbReference>
<dbReference type="RefSeq" id="WP_310281911.1">
    <property type="nucleotide sequence ID" value="NZ_JAVDWR010000032.1"/>
</dbReference>
<dbReference type="Gene3D" id="3.40.50.980">
    <property type="match status" value="2"/>
</dbReference>
<dbReference type="InterPro" id="IPR029058">
    <property type="entry name" value="AB_hydrolase_fold"/>
</dbReference>
<dbReference type="InterPro" id="IPR036736">
    <property type="entry name" value="ACP-like_sf"/>
</dbReference>
<proteinExistence type="predicted"/>
<dbReference type="Gene3D" id="2.30.38.10">
    <property type="entry name" value="Luciferase, Domain 3"/>
    <property type="match status" value="1"/>
</dbReference>
<dbReference type="InterPro" id="IPR001031">
    <property type="entry name" value="Thioesterase"/>
</dbReference>
<evidence type="ECO:0000313" key="4">
    <source>
        <dbReference type="EMBL" id="MDR7123079.1"/>
    </source>
</evidence>
<dbReference type="InterPro" id="IPR000873">
    <property type="entry name" value="AMP-dep_synth/lig_dom"/>
</dbReference>
<dbReference type="PANTHER" id="PTHR45527">
    <property type="entry name" value="NONRIBOSOMAL PEPTIDE SYNTHETASE"/>
    <property type="match status" value="1"/>
</dbReference>
<dbReference type="SUPFAM" id="SSF47336">
    <property type="entry name" value="ACP-like"/>
    <property type="match status" value="1"/>
</dbReference>
<dbReference type="Proteomes" id="UP001257909">
    <property type="component" value="Unassembled WGS sequence"/>
</dbReference>
<dbReference type="InterPro" id="IPR045851">
    <property type="entry name" value="AMP-bd_C_sf"/>
</dbReference>